<keyword evidence="3" id="KW-1185">Reference proteome</keyword>
<dbReference type="InterPro" id="IPR043502">
    <property type="entry name" value="DNA/RNA_pol_sf"/>
</dbReference>
<dbReference type="CDD" id="cd01650">
    <property type="entry name" value="RT_nLTR_like"/>
    <property type="match status" value="1"/>
</dbReference>
<feature type="domain" description="Reverse transcriptase" evidence="1">
    <location>
        <begin position="425"/>
        <end position="667"/>
    </location>
</feature>
<dbReference type="InterPro" id="IPR000477">
    <property type="entry name" value="RT_dom"/>
</dbReference>
<gene>
    <name evidence="2" type="ORF">INT46_002424</name>
</gene>
<dbReference type="InterPro" id="IPR036691">
    <property type="entry name" value="Endo/exonu/phosph_ase_sf"/>
</dbReference>
<comment type="caution">
    <text evidence="2">The sequence shown here is derived from an EMBL/GenBank/DDBJ whole genome shotgun (WGS) entry which is preliminary data.</text>
</comment>
<dbReference type="SUPFAM" id="SSF56672">
    <property type="entry name" value="DNA/RNA polymerases"/>
    <property type="match status" value="1"/>
</dbReference>
<accession>A0A8H7QHB3</accession>
<evidence type="ECO:0000313" key="3">
    <source>
        <dbReference type="Proteomes" id="UP000650833"/>
    </source>
</evidence>
<dbReference type="Pfam" id="PF00078">
    <property type="entry name" value="RVT_1"/>
    <property type="match status" value="1"/>
</dbReference>
<protein>
    <recommendedName>
        <fullName evidence="1">Reverse transcriptase domain-containing protein</fullName>
    </recommendedName>
</protein>
<dbReference type="SUPFAM" id="SSF56219">
    <property type="entry name" value="DNase I-like"/>
    <property type="match status" value="1"/>
</dbReference>
<dbReference type="Proteomes" id="UP000650833">
    <property type="component" value="Unassembled WGS sequence"/>
</dbReference>
<name>A0A8H7QHB3_9FUNG</name>
<dbReference type="EMBL" id="JAEPRC010000699">
    <property type="protein sequence ID" value="KAG2192764.1"/>
    <property type="molecule type" value="Genomic_DNA"/>
</dbReference>
<proteinExistence type="predicted"/>
<reference evidence="2" key="1">
    <citation type="submission" date="2020-12" db="EMBL/GenBank/DDBJ databases">
        <title>Metabolic potential, ecology and presence of endohyphal bacteria is reflected in genomic diversity of Mucoromycotina.</title>
        <authorList>
            <person name="Muszewska A."/>
            <person name="Okrasinska A."/>
            <person name="Steczkiewicz K."/>
            <person name="Drgas O."/>
            <person name="Orlowska M."/>
            <person name="Perlinska-Lenart U."/>
            <person name="Aleksandrzak-Piekarczyk T."/>
            <person name="Szatraj K."/>
            <person name="Zielenkiewicz U."/>
            <person name="Pilsyk S."/>
            <person name="Malc E."/>
            <person name="Mieczkowski P."/>
            <person name="Kruszewska J.S."/>
            <person name="Biernat P."/>
            <person name="Pawlowska J."/>
        </authorList>
    </citation>
    <scope>NUCLEOTIDE SEQUENCE</scope>
    <source>
        <strain evidence="2">CBS 226.32</strain>
    </source>
</reference>
<dbReference type="Gene3D" id="3.60.10.10">
    <property type="entry name" value="Endonuclease/exonuclease/phosphatase"/>
    <property type="match status" value="1"/>
</dbReference>
<evidence type="ECO:0000259" key="1">
    <source>
        <dbReference type="PROSITE" id="PS50878"/>
    </source>
</evidence>
<dbReference type="PANTHER" id="PTHR19446">
    <property type="entry name" value="REVERSE TRANSCRIPTASES"/>
    <property type="match status" value="1"/>
</dbReference>
<dbReference type="OrthoDB" id="2213994at2759"/>
<dbReference type="AlphaFoldDB" id="A0A8H7QHB3"/>
<dbReference type="PROSITE" id="PS50878">
    <property type="entry name" value="RT_POL"/>
    <property type="match status" value="1"/>
</dbReference>
<sequence length="667" mass="75918">MEKIHITDDDRIIFAKLTVPAEPNLLPIYVINIYAPADSPQNRIIFYNKLIDYIKSLDSYADILDRLILAGDFNFQYDLRLTGNSLNKQPTSFVSFTDTFLHDCNNNYSDPFFVTLPTFRRGKVIKTLDYIMVGSHLKDLYFENDIEYLSNDWTDHALLTVRFRLQVSNTGKGLWRANPNLVHHKSYIKKINSGVSHFMRSILANSTDSNQIKWDRLKGYIRKLTKAYCSNRSSWRKERLKELQSTRNQLIRHLKEDQPALQAQLPKVEHSIAHMEHEMARNAILKAGKKWLDNNENSVGFLKKTAERRLAQRNFDTITHPSSNVPCTTTADKLDAVHSFYDVLYSPEPTHRYSMDKLLRGIQNTISVDDSAYIISAIDMEDILQSATRCPKVSSPGRDGLPYPILRLLLAHPECQELALSVYNDALNLGIFPPSWQETCIVLLPKKGDLWNLANWRPISLINTDCKVFTMILNSRVIGAASKVITQQQAGFMPNRFIGDHGLALKILLDDAKLHSNRAIGVAVDSAKAYDYVNEHYICKVLQKFGFPSTFITSIRNLFFKNKIVINMNGFMSAPVSQQRGLRQGDSISPVLFNFALEPLLLAILNDRNIKGYKIHTTVVTPNLNIEVIAPRPTKLLAYADDLLVLVNTVEEMQAIQEHIACYGRAS</sequence>
<evidence type="ECO:0000313" key="2">
    <source>
        <dbReference type="EMBL" id="KAG2192764.1"/>
    </source>
</evidence>
<organism evidence="2 3">
    <name type="scientific">Mucor plumbeus</name>
    <dbReference type="NCBI Taxonomy" id="97098"/>
    <lineage>
        <taxon>Eukaryota</taxon>
        <taxon>Fungi</taxon>
        <taxon>Fungi incertae sedis</taxon>
        <taxon>Mucoromycota</taxon>
        <taxon>Mucoromycotina</taxon>
        <taxon>Mucoromycetes</taxon>
        <taxon>Mucorales</taxon>
        <taxon>Mucorineae</taxon>
        <taxon>Mucoraceae</taxon>
        <taxon>Mucor</taxon>
    </lineage>
</organism>
<feature type="non-terminal residue" evidence="2">
    <location>
        <position position="667"/>
    </location>
</feature>